<evidence type="ECO:0000259" key="6">
    <source>
        <dbReference type="PROSITE" id="PS50110"/>
    </source>
</evidence>
<reference evidence="8 9" key="1">
    <citation type="submission" date="2021-07" db="EMBL/GenBank/DDBJ databases">
        <title>Alteriqipengyuania abyssalis NZ-12B nov, sp.nov isolated from deep sea sponge in pacific ocean.</title>
        <authorList>
            <person name="Tareen S."/>
            <person name="Wink J."/>
        </authorList>
    </citation>
    <scope>NUCLEOTIDE SEQUENCE [LARGE SCALE GENOMIC DNA]</scope>
    <source>
        <strain evidence="8 9">NZ-12B</strain>
    </source>
</reference>
<proteinExistence type="predicted"/>
<evidence type="ECO:0000259" key="7">
    <source>
        <dbReference type="PROSITE" id="PS51755"/>
    </source>
</evidence>
<evidence type="ECO:0000313" key="9">
    <source>
        <dbReference type="Proteomes" id="UP000759298"/>
    </source>
</evidence>
<evidence type="ECO:0000313" key="8">
    <source>
        <dbReference type="EMBL" id="MBY8337546.1"/>
    </source>
</evidence>
<dbReference type="InterPro" id="IPR016032">
    <property type="entry name" value="Sig_transdc_resp-reg_C-effctor"/>
</dbReference>
<dbReference type="InterPro" id="IPR036388">
    <property type="entry name" value="WH-like_DNA-bd_sf"/>
</dbReference>
<sequence length="224" mass="25183">MRKVNILLTGELPGPSPQSAAGEMFDFQKIGPGGPSALVDGPTWIFVDWIMPEISGLEMVRRLRADDRLADAHITIVLEQDDDEDRRRAIKAGADDYVVGPLDRNGVLDRILTLQSQHGIQRSPPRKRVGLLEVVPAAQQARWDGTPLKLSPNEFRLLRFLVEHRDEVLSRQRIIEGLGKLEPPIDERTVDVWIGRLRRAFRAADGPEAIRTVRKQGYAFDLEG</sequence>
<dbReference type="InterPro" id="IPR039420">
    <property type="entry name" value="WalR-like"/>
</dbReference>
<dbReference type="SUPFAM" id="SSF46894">
    <property type="entry name" value="C-terminal effector domain of the bipartite response regulators"/>
    <property type="match status" value="1"/>
</dbReference>
<feature type="domain" description="OmpR/PhoB-type" evidence="7">
    <location>
        <begin position="124"/>
        <end position="222"/>
    </location>
</feature>
<accession>A0ABS7PEN8</accession>
<dbReference type="Gene3D" id="3.40.50.2300">
    <property type="match status" value="1"/>
</dbReference>
<keyword evidence="1 4" id="KW-0597">Phosphoprotein</keyword>
<dbReference type="Pfam" id="PF00072">
    <property type="entry name" value="Response_reg"/>
    <property type="match status" value="1"/>
</dbReference>
<dbReference type="InterPro" id="IPR001789">
    <property type="entry name" value="Sig_transdc_resp-reg_receiver"/>
</dbReference>
<dbReference type="Proteomes" id="UP000759298">
    <property type="component" value="Unassembled WGS sequence"/>
</dbReference>
<dbReference type="SUPFAM" id="SSF52172">
    <property type="entry name" value="CheY-like"/>
    <property type="match status" value="1"/>
</dbReference>
<evidence type="ECO:0000256" key="1">
    <source>
        <dbReference type="ARBA" id="ARBA00022553"/>
    </source>
</evidence>
<name>A0ABS7PEN8_9SPHN</name>
<evidence type="ECO:0000256" key="4">
    <source>
        <dbReference type="PROSITE-ProRule" id="PRU00169"/>
    </source>
</evidence>
<evidence type="ECO:0000256" key="3">
    <source>
        <dbReference type="ARBA" id="ARBA00023125"/>
    </source>
</evidence>
<evidence type="ECO:0000256" key="5">
    <source>
        <dbReference type="PROSITE-ProRule" id="PRU01091"/>
    </source>
</evidence>
<dbReference type="CDD" id="cd00383">
    <property type="entry name" value="trans_reg_C"/>
    <property type="match status" value="1"/>
</dbReference>
<feature type="DNA-binding region" description="OmpR/PhoB-type" evidence="5">
    <location>
        <begin position="124"/>
        <end position="222"/>
    </location>
</feature>
<dbReference type="InterPro" id="IPR001867">
    <property type="entry name" value="OmpR/PhoB-type_DNA-bd"/>
</dbReference>
<protein>
    <submittedName>
        <fullName evidence="8">Response regulator transcription factor</fullName>
    </submittedName>
</protein>
<keyword evidence="3 5" id="KW-0238">DNA-binding</keyword>
<dbReference type="Pfam" id="PF00486">
    <property type="entry name" value="Trans_reg_C"/>
    <property type="match status" value="1"/>
</dbReference>
<dbReference type="PANTHER" id="PTHR48111:SF40">
    <property type="entry name" value="PHOSPHATE REGULON TRANSCRIPTIONAL REGULATORY PROTEIN PHOB"/>
    <property type="match status" value="1"/>
</dbReference>
<feature type="domain" description="Response regulatory" evidence="6">
    <location>
        <begin position="1"/>
        <end position="115"/>
    </location>
</feature>
<keyword evidence="2" id="KW-0902">Two-component regulatory system</keyword>
<evidence type="ECO:0000256" key="2">
    <source>
        <dbReference type="ARBA" id="ARBA00023012"/>
    </source>
</evidence>
<dbReference type="EMBL" id="JAHWXP010000003">
    <property type="protein sequence ID" value="MBY8337546.1"/>
    <property type="molecule type" value="Genomic_DNA"/>
</dbReference>
<feature type="modified residue" description="4-aspartylphosphate" evidence="4">
    <location>
        <position position="48"/>
    </location>
</feature>
<dbReference type="SMART" id="SM00862">
    <property type="entry name" value="Trans_reg_C"/>
    <property type="match status" value="1"/>
</dbReference>
<organism evidence="8 9">
    <name type="scientific">Alteriqipengyuania abyssalis</name>
    <dbReference type="NCBI Taxonomy" id="2860200"/>
    <lineage>
        <taxon>Bacteria</taxon>
        <taxon>Pseudomonadati</taxon>
        <taxon>Pseudomonadota</taxon>
        <taxon>Alphaproteobacteria</taxon>
        <taxon>Sphingomonadales</taxon>
        <taxon>Erythrobacteraceae</taxon>
        <taxon>Alteriqipengyuania</taxon>
    </lineage>
</organism>
<gene>
    <name evidence="8" type="ORF">KYN89_10835</name>
</gene>
<comment type="caution">
    <text evidence="8">The sequence shown here is derived from an EMBL/GenBank/DDBJ whole genome shotgun (WGS) entry which is preliminary data.</text>
</comment>
<keyword evidence="9" id="KW-1185">Reference proteome</keyword>
<dbReference type="Gene3D" id="1.10.10.10">
    <property type="entry name" value="Winged helix-like DNA-binding domain superfamily/Winged helix DNA-binding domain"/>
    <property type="match status" value="1"/>
</dbReference>
<dbReference type="PANTHER" id="PTHR48111">
    <property type="entry name" value="REGULATOR OF RPOS"/>
    <property type="match status" value="1"/>
</dbReference>
<dbReference type="PROSITE" id="PS50110">
    <property type="entry name" value="RESPONSE_REGULATORY"/>
    <property type="match status" value="1"/>
</dbReference>
<dbReference type="PROSITE" id="PS51755">
    <property type="entry name" value="OMPR_PHOB"/>
    <property type="match status" value="1"/>
</dbReference>
<dbReference type="InterPro" id="IPR011006">
    <property type="entry name" value="CheY-like_superfamily"/>
</dbReference>